<dbReference type="InterPro" id="IPR006162">
    <property type="entry name" value="Ppantetheine_attach_site"/>
</dbReference>
<dbReference type="InterPro" id="IPR009081">
    <property type="entry name" value="PP-bd_ACP"/>
</dbReference>
<feature type="region of interest" description="C-terminal hotdog fold" evidence="7">
    <location>
        <begin position="1442"/>
        <end position="1593"/>
    </location>
</feature>
<keyword evidence="4" id="KW-0489">Methyltransferase</keyword>
<dbReference type="GO" id="GO:0031177">
    <property type="term" value="F:phosphopantetheine binding"/>
    <property type="evidence" value="ECO:0007669"/>
    <property type="project" value="InterPro"/>
</dbReference>
<dbReference type="PANTHER" id="PTHR43775:SF21">
    <property type="entry name" value="NON-REDUCING POLYKETIDE SYNTHASE AUSA-RELATED"/>
    <property type="match status" value="1"/>
</dbReference>
<feature type="domain" description="Ketosynthase family 3 (KS3)" evidence="11">
    <location>
        <begin position="390"/>
        <end position="806"/>
    </location>
</feature>
<organism evidence="13 14">
    <name type="scientific">Delitschia confertaspora ATCC 74209</name>
    <dbReference type="NCBI Taxonomy" id="1513339"/>
    <lineage>
        <taxon>Eukaryota</taxon>
        <taxon>Fungi</taxon>
        <taxon>Dikarya</taxon>
        <taxon>Ascomycota</taxon>
        <taxon>Pezizomycotina</taxon>
        <taxon>Dothideomycetes</taxon>
        <taxon>Pleosporomycetidae</taxon>
        <taxon>Pleosporales</taxon>
        <taxon>Delitschiaceae</taxon>
        <taxon>Delitschia</taxon>
    </lineage>
</organism>
<dbReference type="Gene3D" id="3.40.50.1820">
    <property type="entry name" value="alpha/beta hydrolase"/>
    <property type="match status" value="1"/>
</dbReference>
<dbReference type="CDD" id="cd00833">
    <property type="entry name" value="PKS"/>
    <property type="match status" value="1"/>
</dbReference>
<keyword evidence="3" id="KW-0597">Phosphoprotein</keyword>
<dbReference type="InterPro" id="IPR016036">
    <property type="entry name" value="Malonyl_transacylase_ACP-bd"/>
</dbReference>
<dbReference type="GO" id="GO:0032259">
    <property type="term" value="P:methylation"/>
    <property type="evidence" value="ECO:0007669"/>
    <property type="project" value="UniProtKB-KW"/>
</dbReference>
<feature type="domain" description="Carrier" evidence="10">
    <location>
        <begin position="1660"/>
        <end position="1734"/>
    </location>
</feature>
<dbReference type="Gene3D" id="3.40.50.150">
    <property type="entry name" value="Vaccinia Virus protein VP39"/>
    <property type="match status" value="1"/>
</dbReference>
<dbReference type="SMART" id="SM00823">
    <property type="entry name" value="PKS_PP"/>
    <property type="match status" value="1"/>
</dbReference>
<dbReference type="SUPFAM" id="SSF53901">
    <property type="entry name" value="Thiolase-like"/>
    <property type="match status" value="1"/>
</dbReference>
<evidence type="ECO:0000256" key="6">
    <source>
        <dbReference type="ARBA" id="ARBA00023268"/>
    </source>
</evidence>
<dbReference type="InterPro" id="IPR020841">
    <property type="entry name" value="PKS_Beta-ketoAc_synthase_dom"/>
</dbReference>
<dbReference type="Pfam" id="PF18558">
    <property type="entry name" value="HTH_51"/>
    <property type="match status" value="1"/>
</dbReference>
<dbReference type="Gene3D" id="1.10.1200.10">
    <property type="entry name" value="ACP-like"/>
    <property type="match status" value="1"/>
</dbReference>
<keyword evidence="2" id="KW-0596">Phosphopantetheine</keyword>
<dbReference type="Pfam" id="PF14765">
    <property type="entry name" value="PS-DH"/>
    <property type="match status" value="1"/>
</dbReference>
<dbReference type="InterPro" id="IPR032088">
    <property type="entry name" value="SAT"/>
</dbReference>
<evidence type="ECO:0000256" key="3">
    <source>
        <dbReference type="ARBA" id="ARBA00022553"/>
    </source>
</evidence>
<feature type="region of interest" description="Disordered" evidence="9">
    <location>
        <begin position="1638"/>
        <end position="1658"/>
    </location>
</feature>
<proteinExistence type="predicted"/>
<name>A0A9P4JUB4_9PLEO</name>
<dbReference type="Pfam" id="PF20434">
    <property type="entry name" value="BD-FAE"/>
    <property type="match status" value="1"/>
</dbReference>
<dbReference type="PANTHER" id="PTHR43775">
    <property type="entry name" value="FATTY ACID SYNTHASE"/>
    <property type="match status" value="1"/>
</dbReference>
<comment type="caution">
    <text evidence="13">The sequence shown here is derived from an EMBL/GenBank/DDBJ whole genome shotgun (WGS) entry which is preliminary data.</text>
</comment>
<dbReference type="InterPro" id="IPR029058">
    <property type="entry name" value="AB_hydrolase_fold"/>
</dbReference>
<dbReference type="Pfam" id="PF00550">
    <property type="entry name" value="PP-binding"/>
    <property type="match status" value="1"/>
</dbReference>
<dbReference type="SUPFAM" id="SSF47336">
    <property type="entry name" value="ACP-like"/>
    <property type="match status" value="1"/>
</dbReference>
<comment type="pathway">
    <text evidence="1">Secondary metabolite biosynthesis; terpenoid biosynthesis.</text>
</comment>
<evidence type="ECO:0000256" key="8">
    <source>
        <dbReference type="SAM" id="Coils"/>
    </source>
</evidence>
<dbReference type="InterPro" id="IPR036736">
    <property type="entry name" value="ACP-like_sf"/>
</dbReference>
<keyword evidence="5" id="KW-0808">Transferase</keyword>
<dbReference type="InterPro" id="IPR016035">
    <property type="entry name" value="Acyl_Trfase/lysoPLipase"/>
</dbReference>
<evidence type="ECO:0000256" key="7">
    <source>
        <dbReference type="PROSITE-ProRule" id="PRU01363"/>
    </source>
</evidence>
<dbReference type="EMBL" id="ML993855">
    <property type="protein sequence ID" value="KAF2205457.1"/>
    <property type="molecule type" value="Genomic_DNA"/>
</dbReference>
<dbReference type="Gene3D" id="3.10.129.110">
    <property type="entry name" value="Polyketide synthase dehydratase"/>
    <property type="match status" value="1"/>
</dbReference>
<dbReference type="Pfam" id="PF08242">
    <property type="entry name" value="Methyltransf_12"/>
    <property type="match status" value="1"/>
</dbReference>
<dbReference type="PROSITE" id="PS00012">
    <property type="entry name" value="PHOSPHOPANTETHEINE"/>
    <property type="match status" value="1"/>
</dbReference>
<dbReference type="GO" id="GO:0008168">
    <property type="term" value="F:methyltransferase activity"/>
    <property type="evidence" value="ECO:0007669"/>
    <property type="project" value="UniProtKB-KW"/>
</dbReference>
<dbReference type="GO" id="GO:0006633">
    <property type="term" value="P:fatty acid biosynthetic process"/>
    <property type="evidence" value="ECO:0007669"/>
    <property type="project" value="TreeGrafter"/>
</dbReference>
<evidence type="ECO:0000256" key="2">
    <source>
        <dbReference type="ARBA" id="ARBA00022450"/>
    </source>
</evidence>
<evidence type="ECO:0000256" key="9">
    <source>
        <dbReference type="SAM" id="MobiDB-lite"/>
    </source>
</evidence>
<dbReference type="OrthoDB" id="429813at2759"/>
<dbReference type="GO" id="GO:0044550">
    <property type="term" value="P:secondary metabolite biosynthetic process"/>
    <property type="evidence" value="ECO:0007669"/>
    <property type="project" value="TreeGrafter"/>
</dbReference>
<evidence type="ECO:0000256" key="5">
    <source>
        <dbReference type="ARBA" id="ARBA00022679"/>
    </source>
</evidence>
<dbReference type="InterPro" id="IPR042104">
    <property type="entry name" value="PKS_dehydratase_sf"/>
</dbReference>
<accession>A0A9P4JUB4</accession>
<evidence type="ECO:0000256" key="1">
    <source>
        <dbReference type="ARBA" id="ARBA00004721"/>
    </source>
</evidence>
<dbReference type="SUPFAM" id="SSF53335">
    <property type="entry name" value="S-adenosyl-L-methionine-dependent methyltransferases"/>
    <property type="match status" value="1"/>
</dbReference>
<dbReference type="Pfam" id="PF00109">
    <property type="entry name" value="ketoacyl-synt"/>
    <property type="match status" value="1"/>
</dbReference>
<dbReference type="SMART" id="SM00825">
    <property type="entry name" value="PKS_KS"/>
    <property type="match status" value="1"/>
</dbReference>
<dbReference type="InterPro" id="IPR020806">
    <property type="entry name" value="PKS_PP-bd"/>
</dbReference>
<evidence type="ECO:0000313" key="13">
    <source>
        <dbReference type="EMBL" id="KAF2205457.1"/>
    </source>
</evidence>
<dbReference type="SUPFAM" id="SSF52151">
    <property type="entry name" value="FabD/lysophospholipase-like"/>
    <property type="match status" value="1"/>
</dbReference>
<dbReference type="InterPro" id="IPR041068">
    <property type="entry name" value="HTH_51"/>
</dbReference>
<dbReference type="InterPro" id="IPR049900">
    <property type="entry name" value="PKS_mFAS_DH"/>
</dbReference>
<feature type="region of interest" description="Disordered" evidence="9">
    <location>
        <begin position="1744"/>
        <end position="1799"/>
    </location>
</feature>
<feature type="compositionally biased region" description="Low complexity" evidence="9">
    <location>
        <begin position="1649"/>
        <end position="1658"/>
    </location>
</feature>
<feature type="region of interest" description="N-terminal hotdog fold" evidence="7">
    <location>
        <begin position="1285"/>
        <end position="1417"/>
    </location>
</feature>
<dbReference type="SMART" id="SM00827">
    <property type="entry name" value="PKS_AT"/>
    <property type="match status" value="1"/>
</dbReference>
<gene>
    <name evidence="13" type="ORF">GQ43DRAFT_3986</name>
</gene>
<keyword evidence="8" id="KW-0175">Coiled coil</keyword>
<dbReference type="InterPro" id="IPR013217">
    <property type="entry name" value="Methyltransf_12"/>
</dbReference>
<dbReference type="SUPFAM" id="SSF53474">
    <property type="entry name" value="alpha/beta-Hydrolases"/>
    <property type="match status" value="1"/>
</dbReference>
<sequence>MTVMSSPSLFVFGPQTPWPNADYLLQLRALLLLEPRLRGLVSAIKGLPSLFEDLVHHDPRLRSIAGVETLEKLASWIDEGSFELTTSIPPNILSMPFTVIIHLSQWIHYLENNPQGLKHVQLLQNAKLGGAQGFCIGLLSALAIAYSQKEEDLGILGAVALRLATCVGAYIDLDRTECDTTTLAVRCTSAEGQRQVADTVKLFPNAYISVIRDTTDMNITAPKLAIDALSQILTSRGISFKSTGLEGRCHSSHHVEAFEKIMGFCSTRSDLHFAENAKSLAPVRSNADGSVISTGPLNKVALQNILIDSANWHLTMVTAAASLRMSGNPSAVSFGLTDCIPSSVLKESGLKVTRWRSVPLSSAWAGFSGDNALSSDIPVSPQVAEGPYPDTAVAVIGMACKFPGADSIEEFWDLLARGGSMCQEMPQERFSTKGLRRSADGKLKFWGNFIKDADAFDHKFFKKSSREAASMDPQQRILLEVAYSAMESSGYFGDKNAPADIGVYLGACSNDYNDNVASHNPNAFSSLGTLRAFLSGRISHWFDWTGPSITYDTACSSSAVAIDAACKAVQSGECSQAVAGGVSLYTNPNFYQNLAAASFLSPTGPTKPFDAKADGYCRGEGVGLVVLKKLTSAIADGDNIISVISGSAVNQNRNCTYITVPHGGSQQDLYQKVAVQAKISPKDVSYVEAHGTGTPVGDPIEFESIFRVFAEEQRNNSLSIGSVKGNIGHLEGAAGIAALIKVCLMLQKKAIPLQANYSTLNPKIAALGARNVDIPTTLKAWNAALKVACVNNYGAAGSNAAMIVAEPPKSSASKAASLSHYPVYISADSTKSLSTYCSALLSQMRSSHVDSTTTGNIAFNLANKQNPNLHHVLTTVVSGPNQLADVLSTAAAGRNPNIIERDSTKAKPVVLCFGGQVSDFVGLDKEAYDGSTLLRSHLDECDNILQASGLSSLFPGIFQEEPVKDVVHLHSMLFSLQYSCAKSWLDSGLKVDSIIGHSFGQLTALCVSGSLSLQDGLKLVCGRASLMKSHWGPESGSMISVDMNMRDVLNLVSSAKSSGHEVEIACFNGPTSHVLVGGHAAIDAVEQSLSNSPTKYRRLQVTHGFHSRFTERLLPELVKIAESLTFNKPTIPLETCSDGRTWALPSPQLIADHTRTAVYFGQAVQRLSSRLGLCTWVEAGSASSITGMVRRALDSNTAANDTFLPISLRRPNSCKSLADATVSLWKAGYSTQFWAFHRRQRSEYANINLPPYQFEKSRHWLEWKDFAAEGKPLLLESLPVTPKEAVLLAFQKFVDDKQREAEFHVDPRSEEYGHYVKGHAVLAEPLCPAPLYVELVSRAASELAPESSSQRLPMIEDLEIKAPLGLDTDRIVLLTLKKIEGLSWSFEFTSHLRERMAQKQGLLSHATGTVSLTEARKIQSDFSHYERLVSFDRVKELREAEETESMRGSMIYKVFEKVVTYAPYYKGVRAVFSRNQQVAGSVALPKHEIATLNTTITKPLAVDNFFQIAGIHVNTLNDCVDGDVFVCTKMDSIRMSPSFNSADSSSWFVYSTFSSTGNREVVNDIFVFDANTKKLVVMGLGAQFTRVSMASLAKILSRANKEKVSQLKEKVSHLQDQVKIAKTLLPAAVEATEPISIKRKSRRHRPSKKPAAPKANGAAMNVAADVRKVLSKVSDLPESDVKDDSTLDDLGIDSLMIMEVLTEVQTFFKLEIPNDDWQTLATPKLLADYLVSRGCGGSVNDDFSAGSAASTPSTEGSASEYFDSDSGNSTMTSVSSGEESETLSVMKRSPPPSKPKPAFLRASSPAVIEKMPASSQQIATMGDVQQVFESIRYDYDKYCEKTGFSGFWNNVYPMQAKLVLAYTVEAFQKLGSDLSTMSPGQTVPSFNYLPRHDLLVKQLYAILEDAYLVSSNGVDMIRTEEPLDATPSDVIFQQIIQMFPLHADEHKLLHITGSKLAECLIGTDDPLKLLFRDKSNKELLERVYQLGPMYEAITMQLADFLAKSMENPVSEGVFHILELGGGTGGTTKHVVNQLTELGIPFKYTFTDISGALVSAARKKFAGRDNMEFMILDVEKSPPEQHVNKYHVILSTNCIHATRNLTKSTSNMRRMVRPDGFISVVEFTRNMFWFDLVFGLLDGWWLFEDGRKHVLADQWFWDSSMRTAGFRHVSWTDGSSEESRTLRIITAFPAEPQSDALKVRRVSRKRRSEVLMQTVQWKQAGNCKLMADIYFPSSDKVTAARRPVALMIHGGGHVMFTRKEVNPKQVKLLLDHGFLPVSIEYRFCPEVNILEGPMTDACDALFWARHQLPQIKLNCPGLNVDGSRVVVVGWSTGGHLAMTTAFTSRQKGIQPPEAILAFYCPTDYESEWWQRPIYPLPAVQSPDTPYDLLEGVQDEPIASHYPTTNINYPGMRMDLDDPRWRFVLHMNWRAQTLPVLLNGLPSKNRLQQIGQSADAVARLPQPSHDRVISISPFAQIVRGNYWTPTYLIHGTADDLIPWEHSQRVVDGLKARGVESEIELLDGVEHLFDTFSDKGWDEIQKAYRWLAGRV</sequence>
<keyword evidence="14" id="KW-1185">Reference proteome</keyword>
<dbReference type="PROSITE" id="PS50075">
    <property type="entry name" value="CARRIER"/>
    <property type="match status" value="1"/>
</dbReference>
<dbReference type="InterPro" id="IPR049492">
    <property type="entry name" value="BD-FAE-like_dom"/>
</dbReference>
<dbReference type="Gene3D" id="3.40.47.10">
    <property type="match status" value="1"/>
</dbReference>
<evidence type="ECO:0000256" key="4">
    <source>
        <dbReference type="ARBA" id="ARBA00022603"/>
    </source>
</evidence>
<dbReference type="Pfam" id="PF00698">
    <property type="entry name" value="Acyl_transf_1"/>
    <property type="match status" value="1"/>
</dbReference>
<evidence type="ECO:0000259" key="11">
    <source>
        <dbReference type="PROSITE" id="PS52004"/>
    </source>
</evidence>
<feature type="coiled-coil region" evidence="8">
    <location>
        <begin position="1597"/>
        <end position="1624"/>
    </location>
</feature>
<feature type="compositionally biased region" description="Polar residues" evidence="9">
    <location>
        <begin position="1765"/>
        <end position="1777"/>
    </location>
</feature>
<feature type="active site" description="Proton acceptor; for dehydratase activity" evidence="7">
    <location>
        <position position="1319"/>
    </location>
</feature>
<dbReference type="InterPro" id="IPR050091">
    <property type="entry name" value="PKS_NRPS_Biosynth_Enz"/>
</dbReference>
<dbReference type="Gene3D" id="3.30.70.3290">
    <property type="match status" value="1"/>
</dbReference>
<protein>
    <submittedName>
        <fullName evidence="13">BcPKS18, polyketide synthase</fullName>
    </submittedName>
</protein>
<dbReference type="InterPro" id="IPR014031">
    <property type="entry name" value="Ketoacyl_synth_C"/>
</dbReference>
<dbReference type="InterPro" id="IPR016039">
    <property type="entry name" value="Thiolase-like"/>
</dbReference>
<dbReference type="InterPro" id="IPR014043">
    <property type="entry name" value="Acyl_transferase_dom"/>
</dbReference>
<dbReference type="InterPro" id="IPR014030">
    <property type="entry name" value="Ketoacyl_synth_N"/>
</dbReference>
<feature type="compositionally biased region" description="Basic residues" evidence="9">
    <location>
        <begin position="1638"/>
        <end position="1648"/>
    </location>
</feature>
<dbReference type="InterPro" id="IPR001227">
    <property type="entry name" value="Ac_transferase_dom_sf"/>
</dbReference>
<dbReference type="PROSITE" id="PS52004">
    <property type="entry name" value="KS3_2"/>
    <property type="match status" value="1"/>
</dbReference>
<dbReference type="Gene3D" id="3.40.366.10">
    <property type="entry name" value="Malonyl-Coenzyme A Acyl Carrier Protein, domain 2"/>
    <property type="match status" value="2"/>
</dbReference>
<feature type="domain" description="PKS/mFAS DH" evidence="12">
    <location>
        <begin position="1285"/>
        <end position="1593"/>
    </location>
</feature>
<dbReference type="PROSITE" id="PS52019">
    <property type="entry name" value="PKS_MFAS_DH"/>
    <property type="match status" value="1"/>
</dbReference>
<evidence type="ECO:0000259" key="12">
    <source>
        <dbReference type="PROSITE" id="PS52019"/>
    </source>
</evidence>
<dbReference type="Proteomes" id="UP000799536">
    <property type="component" value="Unassembled WGS sequence"/>
</dbReference>
<evidence type="ECO:0000313" key="14">
    <source>
        <dbReference type="Proteomes" id="UP000799536"/>
    </source>
</evidence>
<dbReference type="Pfam" id="PF16073">
    <property type="entry name" value="SAT"/>
    <property type="match status" value="1"/>
</dbReference>
<dbReference type="InterPro" id="IPR029063">
    <property type="entry name" value="SAM-dependent_MTases_sf"/>
</dbReference>
<dbReference type="GO" id="GO:0004312">
    <property type="term" value="F:fatty acid synthase activity"/>
    <property type="evidence" value="ECO:0007669"/>
    <property type="project" value="TreeGrafter"/>
</dbReference>
<feature type="compositionally biased region" description="Polar residues" evidence="9">
    <location>
        <begin position="1747"/>
        <end position="1757"/>
    </location>
</feature>
<dbReference type="InterPro" id="IPR049551">
    <property type="entry name" value="PKS_DH_C"/>
</dbReference>
<feature type="active site" description="Proton donor; for dehydratase activity" evidence="7">
    <location>
        <position position="1503"/>
    </location>
</feature>
<evidence type="ECO:0000259" key="10">
    <source>
        <dbReference type="PROSITE" id="PS50075"/>
    </source>
</evidence>
<dbReference type="SUPFAM" id="SSF55048">
    <property type="entry name" value="Probable ACP-binding domain of malonyl-CoA ACP transacylase"/>
    <property type="match status" value="1"/>
</dbReference>
<keyword evidence="6" id="KW-0511">Multifunctional enzyme</keyword>
<reference evidence="13" key="1">
    <citation type="journal article" date="2020" name="Stud. Mycol.">
        <title>101 Dothideomycetes genomes: a test case for predicting lifestyles and emergence of pathogens.</title>
        <authorList>
            <person name="Haridas S."/>
            <person name="Albert R."/>
            <person name="Binder M."/>
            <person name="Bloem J."/>
            <person name="Labutti K."/>
            <person name="Salamov A."/>
            <person name="Andreopoulos B."/>
            <person name="Baker S."/>
            <person name="Barry K."/>
            <person name="Bills G."/>
            <person name="Bluhm B."/>
            <person name="Cannon C."/>
            <person name="Castanera R."/>
            <person name="Culley D."/>
            <person name="Daum C."/>
            <person name="Ezra D."/>
            <person name="Gonzalez J."/>
            <person name="Henrissat B."/>
            <person name="Kuo A."/>
            <person name="Liang C."/>
            <person name="Lipzen A."/>
            <person name="Lutzoni F."/>
            <person name="Magnuson J."/>
            <person name="Mondo S."/>
            <person name="Nolan M."/>
            <person name="Ohm R."/>
            <person name="Pangilinan J."/>
            <person name="Park H.-J."/>
            <person name="Ramirez L."/>
            <person name="Alfaro M."/>
            <person name="Sun H."/>
            <person name="Tritt A."/>
            <person name="Yoshinaga Y."/>
            <person name="Zwiers L.-H."/>
            <person name="Turgeon B."/>
            <person name="Goodwin S."/>
            <person name="Spatafora J."/>
            <person name="Crous P."/>
            <person name="Grigoriev I."/>
        </authorList>
    </citation>
    <scope>NUCLEOTIDE SEQUENCE</scope>
    <source>
        <strain evidence="13">ATCC 74209</strain>
    </source>
</reference>
<dbReference type="Pfam" id="PF02801">
    <property type="entry name" value="Ketoacyl-synt_C"/>
    <property type="match status" value="1"/>
</dbReference>